<dbReference type="RefSeq" id="WP_272181921.1">
    <property type="nucleotide sequence ID" value="NZ_JAQOMS010000002.1"/>
</dbReference>
<protein>
    <submittedName>
        <fullName evidence="2">Uncharacterized protein</fullName>
    </submittedName>
</protein>
<evidence type="ECO:0000313" key="3">
    <source>
        <dbReference type="Proteomes" id="UP001528411"/>
    </source>
</evidence>
<feature type="signal peptide" evidence="1">
    <location>
        <begin position="1"/>
        <end position="32"/>
    </location>
</feature>
<comment type="caution">
    <text evidence="2">The sequence shown here is derived from an EMBL/GenBank/DDBJ whole genome shotgun (WGS) entry which is preliminary data.</text>
</comment>
<keyword evidence="3" id="KW-1185">Reference proteome</keyword>
<organism evidence="2 3">
    <name type="scientific">Psychrosphaera algicola</name>
    <dbReference type="NCBI Taxonomy" id="3023714"/>
    <lineage>
        <taxon>Bacteria</taxon>
        <taxon>Pseudomonadati</taxon>
        <taxon>Pseudomonadota</taxon>
        <taxon>Gammaproteobacteria</taxon>
        <taxon>Alteromonadales</taxon>
        <taxon>Pseudoalteromonadaceae</taxon>
        <taxon>Psychrosphaera</taxon>
    </lineage>
</organism>
<name>A0ABT5FI27_9GAMM</name>
<sequence>MIANRVKTILLRLSKTSLSTLLLYCFSNSALAAVPLCDIEIPVSAEEARIKKLQTRIKAALK</sequence>
<reference evidence="2 3" key="1">
    <citation type="submission" date="2023-01" db="EMBL/GenBank/DDBJ databases">
        <title>Psychrosphaera sp. nov., isolated from marine algae.</title>
        <authorList>
            <person name="Bayburt H."/>
            <person name="Choi B.J."/>
            <person name="Kim J.M."/>
            <person name="Choi D.G."/>
            <person name="Jeon C.O."/>
        </authorList>
    </citation>
    <scope>NUCLEOTIDE SEQUENCE [LARGE SCALE GENOMIC DNA]</scope>
    <source>
        <strain evidence="2 3">G1-22</strain>
    </source>
</reference>
<evidence type="ECO:0000256" key="1">
    <source>
        <dbReference type="SAM" id="SignalP"/>
    </source>
</evidence>
<accession>A0ABT5FI27</accession>
<gene>
    <name evidence="2" type="ORF">PN838_21445</name>
</gene>
<evidence type="ECO:0000313" key="2">
    <source>
        <dbReference type="EMBL" id="MDC2890836.1"/>
    </source>
</evidence>
<keyword evidence="1" id="KW-0732">Signal</keyword>
<dbReference type="Proteomes" id="UP001528411">
    <property type="component" value="Unassembled WGS sequence"/>
</dbReference>
<dbReference type="EMBL" id="JAQOMS010000002">
    <property type="protein sequence ID" value="MDC2890836.1"/>
    <property type="molecule type" value="Genomic_DNA"/>
</dbReference>
<feature type="chain" id="PRO_5046822359" evidence="1">
    <location>
        <begin position="33"/>
        <end position="62"/>
    </location>
</feature>
<proteinExistence type="predicted"/>